<sequence>MNASNSPHLATAAFHSSTPTPQISLPYRPLSALATLHYHTLMNLRNTGHSFFVSAIRYKCSSASSYLYHPQNCTCSKDTVLILTNIADVSPTPVGSVSFNTAAPSSILNPLDVQRRIQTAAHVLAPAFLPTTEVNRICYPDMRIGAGFVVEVVDETVEDASGKATVTARYFDEKQALEIRESETIGRKHREKDTI</sequence>
<accession>A0A6A6HK02</accession>
<reference evidence="1" key="1">
    <citation type="journal article" date="2020" name="Stud. Mycol.">
        <title>101 Dothideomycetes genomes: a test case for predicting lifestyles and emergence of pathogens.</title>
        <authorList>
            <person name="Haridas S."/>
            <person name="Albert R."/>
            <person name="Binder M."/>
            <person name="Bloem J."/>
            <person name="Labutti K."/>
            <person name="Salamov A."/>
            <person name="Andreopoulos B."/>
            <person name="Baker S."/>
            <person name="Barry K."/>
            <person name="Bills G."/>
            <person name="Bluhm B."/>
            <person name="Cannon C."/>
            <person name="Castanera R."/>
            <person name="Culley D."/>
            <person name="Daum C."/>
            <person name="Ezra D."/>
            <person name="Gonzalez J."/>
            <person name="Henrissat B."/>
            <person name="Kuo A."/>
            <person name="Liang C."/>
            <person name="Lipzen A."/>
            <person name="Lutzoni F."/>
            <person name="Magnuson J."/>
            <person name="Mondo S."/>
            <person name="Nolan M."/>
            <person name="Ohm R."/>
            <person name="Pangilinan J."/>
            <person name="Park H.-J."/>
            <person name="Ramirez L."/>
            <person name="Alfaro M."/>
            <person name="Sun H."/>
            <person name="Tritt A."/>
            <person name="Yoshinaga Y."/>
            <person name="Zwiers L.-H."/>
            <person name="Turgeon B."/>
            <person name="Goodwin S."/>
            <person name="Spatafora J."/>
            <person name="Crous P."/>
            <person name="Grigoriev I."/>
        </authorList>
    </citation>
    <scope>NUCLEOTIDE SEQUENCE</scope>
    <source>
        <strain evidence="1">Tuck. ex Michener</strain>
    </source>
</reference>
<gene>
    <name evidence="1" type="ORF">EV356DRAFT_509737</name>
</gene>
<evidence type="ECO:0000313" key="2">
    <source>
        <dbReference type="Proteomes" id="UP000800092"/>
    </source>
</evidence>
<protein>
    <submittedName>
        <fullName evidence="1">Uncharacterized protein</fullName>
    </submittedName>
</protein>
<dbReference type="AlphaFoldDB" id="A0A6A6HK02"/>
<proteinExistence type="predicted"/>
<name>A0A6A6HK02_VIRVR</name>
<dbReference type="Proteomes" id="UP000800092">
    <property type="component" value="Unassembled WGS sequence"/>
</dbReference>
<keyword evidence="2" id="KW-1185">Reference proteome</keyword>
<dbReference type="EMBL" id="ML991778">
    <property type="protein sequence ID" value="KAF2237843.1"/>
    <property type="molecule type" value="Genomic_DNA"/>
</dbReference>
<organism evidence="1 2">
    <name type="scientific">Viridothelium virens</name>
    <name type="common">Speckled blister lichen</name>
    <name type="synonym">Trypethelium virens</name>
    <dbReference type="NCBI Taxonomy" id="1048519"/>
    <lineage>
        <taxon>Eukaryota</taxon>
        <taxon>Fungi</taxon>
        <taxon>Dikarya</taxon>
        <taxon>Ascomycota</taxon>
        <taxon>Pezizomycotina</taxon>
        <taxon>Dothideomycetes</taxon>
        <taxon>Dothideomycetes incertae sedis</taxon>
        <taxon>Trypetheliales</taxon>
        <taxon>Trypetheliaceae</taxon>
        <taxon>Viridothelium</taxon>
    </lineage>
</organism>
<evidence type="ECO:0000313" key="1">
    <source>
        <dbReference type="EMBL" id="KAF2237843.1"/>
    </source>
</evidence>